<feature type="transmembrane region" description="Helical" evidence="1">
    <location>
        <begin position="237"/>
        <end position="266"/>
    </location>
</feature>
<keyword evidence="1" id="KW-0812">Transmembrane</keyword>
<evidence type="ECO:0000256" key="1">
    <source>
        <dbReference type="SAM" id="Phobius"/>
    </source>
</evidence>
<organism evidence="2 3">
    <name type="scientific">Didymodactylos carnosus</name>
    <dbReference type="NCBI Taxonomy" id="1234261"/>
    <lineage>
        <taxon>Eukaryota</taxon>
        <taxon>Metazoa</taxon>
        <taxon>Spiralia</taxon>
        <taxon>Gnathifera</taxon>
        <taxon>Rotifera</taxon>
        <taxon>Eurotatoria</taxon>
        <taxon>Bdelloidea</taxon>
        <taxon>Philodinida</taxon>
        <taxon>Philodinidae</taxon>
        <taxon>Didymodactylos</taxon>
    </lineage>
</organism>
<proteinExistence type="predicted"/>
<dbReference type="Proteomes" id="UP000682733">
    <property type="component" value="Unassembled WGS sequence"/>
</dbReference>
<protein>
    <submittedName>
        <fullName evidence="2">Uncharacterized protein</fullName>
    </submittedName>
</protein>
<evidence type="ECO:0000313" key="3">
    <source>
        <dbReference type="Proteomes" id="UP000682733"/>
    </source>
</evidence>
<accession>A0A8S2SJZ4</accession>
<evidence type="ECO:0000313" key="2">
    <source>
        <dbReference type="EMBL" id="CAF4225240.1"/>
    </source>
</evidence>
<comment type="caution">
    <text evidence="2">The sequence shown here is derived from an EMBL/GenBank/DDBJ whole genome shotgun (WGS) entry which is preliminary data.</text>
</comment>
<reference evidence="2" key="1">
    <citation type="submission" date="2021-02" db="EMBL/GenBank/DDBJ databases">
        <authorList>
            <person name="Nowell W R."/>
        </authorList>
    </citation>
    <scope>NUCLEOTIDE SEQUENCE</scope>
</reference>
<keyword evidence="1" id="KW-1133">Transmembrane helix</keyword>
<gene>
    <name evidence="2" type="ORF">TMI583_LOCUS34762</name>
</gene>
<dbReference type="EMBL" id="CAJOBA010049573">
    <property type="protein sequence ID" value="CAF4225240.1"/>
    <property type="molecule type" value="Genomic_DNA"/>
</dbReference>
<keyword evidence="1" id="KW-0472">Membrane</keyword>
<dbReference type="AlphaFoldDB" id="A0A8S2SJZ4"/>
<name>A0A8S2SJZ4_9BILA</name>
<sequence>MSSSFYTLLASCEISNETVYHNLQNFNSTTYLTSTAVNKILFQAQLSEVVAIFQQTTINSFKNSLYLVSELTQGNALSGLATNYIFRLVPDSAFEFAPVPFGFFQPTGELCYCKTNISCITRSMIYGPGHIDLYIIPSFYMGCYITESLLSSTLECFFDQSCLDAINTHLYNISEYPFNATVLNSSSKSQFTVNSTLRQIVQQLMIEEWNSEVSFDKYYNSCTPEECTYTYQKRIDLIYILTTIAGLLGGLTTIFKLLIPTVVAFFRRKKDPGAKERESLHAESK</sequence>